<sequence length="388" mass="43277">MRIAFFTDTFPPEVNGVANTAARAARALATAGHQVKVFTVSRLSQEEIQKEVGGAYEVETIPSVRLPIYLGVRVTAPVGLALRKIARFKPNILHAHTPFSMGWEAVWAARFLGVPLVGTHHTFFNHYLKHVHLDYAWAERLSWKLTISYYNRCDLVVSPTRSLVDELVRNGLKRPYEIIPNAVDTQLFRPATDATQLKVRLDLPERVVVYMGRLSYEKSVDQALRAFKLVVERGENAMFVIIGNGPGKGGLESLSRDLGLEKRVRFTGFIYGNELVEYLQAADVFLTASKSENMPLAILEAMATGLPILAVRSLGLTEMVAHGNNGYLLAPDDISSMAEHTLKLLRDDGLRHSFAAASRALSEKYSEHTITRKFEELYSRLTASHKKA</sequence>
<comment type="caution">
    <text evidence="3">The sequence shown here is derived from an EMBL/GenBank/DDBJ whole genome shotgun (WGS) entry which is preliminary data.</text>
</comment>
<dbReference type="Pfam" id="PF13439">
    <property type="entry name" value="Glyco_transf_4"/>
    <property type="match status" value="1"/>
</dbReference>
<feature type="domain" description="Glycosyl transferase family 1" evidence="1">
    <location>
        <begin position="200"/>
        <end position="359"/>
    </location>
</feature>
<evidence type="ECO:0000313" key="4">
    <source>
        <dbReference type="Proteomes" id="UP000034789"/>
    </source>
</evidence>
<dbReference type="InterPro" id="IPR028098">
    <property type="entry name" value="Glyco_trans_4-like_N"/>
</dbReference>
<proteinExistence type="predicted"/>
<dbReference type="PANTHER" id="PTHR45947">
    <property type="entry name" value="SULFOQUINOVOSYL TRANSFERASE SQD2"/>
    <property type="match status" value="1"/>
</dbReference>
<accession>A0A0G1YPX1</accession>
<dbReference type="EMBL" id="LCSD01000045">
    <property type="protein sequence ID" value="KKW45468.1"/>
    <property type="molecule type" value="Genomic_DNA"/>
</dbReference>
<organism evidence="3 4">
    <name type="scientific">Candidatus Kaiserbacteria bacterium GW2011_GWA2_58_9</name>
    <dbReference type="NCBI Taxonomy" id="1618672"/>
    <lineage>
        <taxon>Bacteria</taxon>
        <taxon>Candidatus Kaiseribacteriota</taxon>
    </lineage>
</organism>
<dbReference type="Gene3D" id="3.40.50.2000">
    <property type="entry name" value="Glycogen Phosphorylase B"/>
    <property type="match status" value="2"/>
</dbReference>
<name>A0A0G1YPX1_9BACT</name>
<reference evidence="3 4" key="1">
    <citation type="journal article" date="2015" name="Nature">
        <title>rRNA introns, odd ribosomes, and small enigmatic genomes across a large radiation of phyla.</title>
        <authorList>
            <person name="Brown C.T."/>
            <person name="Hug L.A."/>
            <person name="Thomas B.C."/>
            <person name="Sharon I."/>
            <person name="Castelle C.J."/>
            <person name="Singh A."/>
            <person name="Wilkins M.J."/>
            <person name="Williams K.H."/>
            <person name="Banfield J.F."/>
        </authorList>
    </citation>
    <scope>NUCLEOTIDE SEQUENCE [LARGE SCALE GENOMIC DNA]</scope>
</reference>
<evidence type="ECO:0000259" key="2">
    <source>
        <dbReference type="Pfam" id="PF13439"/>
    </source>
</evidence>
<dbReference type="PANTHER" id="PTHR45947:SF3">
    <property type="entry name" value="SULFOQUINOVOSYL TRANSFERASE SQD2"/>
    <property type="match status" value="1"/>
</dbReference>
<protein>
    <recommendedName>
        <fullName evidence="5">Glycosyl transferase group 1</fullName>
    </recommendedName>
</protein>
<dbReference type="AlphaFoldDB" id="A0A0G1YPX1"/>
<dbReference type="Proteomes" id="UP000034789">
    <property type="component" value="Unassembled WGS sequence"/>
</dbReference>
<gene>
    <name evidence="3" type="ORF">UY98_C0045G0005</name>
</gene>
<dbReference type="GO" id="GO:0016757">
    <property type="term" value="F:glycosyltransferase activity"/>
    <property type="evidence" value="ECO:0007669"/>
    <property type="project" value="InterPro"/>
</dbReference>
<feature type="domain" description="Glycosyltransferase subfamily 4-like N-terminal" evidence="2">
    <location>
        <begin position="14"/>
        <end position="186"/>
    </location>
</feature>
<dbReference type="Pfam" id="PF00534">
    <property type="entry name" value="Glycos_transf_1"/>
    <property type="match status" value="1"/>
</dbReference>
<evidence type="ECO:0008006" key="5">
    <source>
        <dbReference type="Google" id="ProtNLM"/>
    </source>
</evidence>
<evidence type="ECO:0000259" key="1">
    <source>
        <dbReference type="Pfam" id="PF00534"/>
    </source>
</evidence>
<dbReference type="InterPro" id="IPR050194">
    <property type="entry name" value="Glycosyltransferase_grp1"/>
</dbReference>
<dbReference type="InterPro" id="IPR001296">
    <property type="entry name" value="Glyco_trans_1"/>
</dbReference>
<evidence type="ECO:0000313" key="3">
    <source>
        <dbReference type="EMBL" id="KKW45468.1"/>
    </source>
</evidence>
<dbReference type="SUPFAM" id="SSF53756">
    <property type="entry name" value="UDP-Glycosyltransferase/glycogen phosphorylase"/>
    <property type="match status" value="1"/>
</dbReference>